<feature type="region of interest" description="Disordered" evidence="1">
    <location>
        <begin position="475"/>
        <end position="502"/>
    </location>
</feature>
<evidence type="ECO:0000313" key="6">
    <source>
        <dbReference type="EMBL" id="QEG22456.1"/>
    </source>
</evidence>
<proteinExistence type="predicted"/>
<organism evidence="6 7">
    <name type="scientific">Mariniblastus fucicola</name>
    <dbReference type="NCBI Taxonomy" id="980251"/>
    <lineage>
        <taxon>Bacteria</taxon>
        <taxon>Pseudomonadati</taxon>
        <taxon>Planctomycetota</taxon>
        <taxon>Planctomycetia</taxon>
        <taxon>Pirellulales</taxon>
        <taxon>Pirellulaceae</taxon>
        <taxon>Mariniblastus</taxon>
    </lineage>
</organism>
<dbReference type="InterPro" id="IPR011444">
    <property type="entry name" value="DUF1549"/>
</dbReference>
<evidence type="ECO:0000259" key="4">
    <source>
        <dbReference type="Pfam" id="PF07587"/>
    </source>
</evidence>
<protein>
    <submittedName>
        <fullName evidence="6">Planctomycete cytochrome C</fullName>
    </submittedName>
</protein>
<dbReference type="EMBL" id="CP042912">
    <property type="protein sequence ID" value="QEG22456.1"/>
    <property type="molecule type" value="Genomic_DNA"/>
</dbReference>
<dbReference type="STRING" id="980251.GCA_001642875_04859"/>
<feature type="chain" id="PRO_5022813478" evidence="2">
    <location>
        <begin position="43"/>
        <end position="942"/>
    </location>
</feature>
<evidence type="ECO:0000259" key="5">
    <source>
        <dbReference type="Pfam" id="PF07635"/>
    </source>
</evidence>
<keyword evidence="7" id="KW-1185">Reference proteome</keyword>
<feature type="signal peptide" evidence="2">
    <location>
        <begin position="1"/>
        <end position="42"/>
    </location>
</feature>
<evidence type="ECO:0000256" key="1">
    <source>
        <dbReference type="SAM" id="MobiDB-lite"/>
    </source>
</evidence>
<dbReference type="PANTHER" id="PTHR35889">
    <property type="entry name" value="CYCLOINULO-OLIGOSACCHARIDE FRUCTANOTRANSFERASE-RELATED"/>
    <property type="match status" value="1"/>
</dbReference>
<accession>A0A5B9PD20</accession>
<evidence type="ECO:0000256" key="2">
    <source>
        <dbReference type="SAM" id="SignalP"/>
    </source>
</evidence>
<dbReference type="KEGG" id="mff:MFFC18_23360"/>
<dbReference type="AlphaFoldDB" id="A0A5B9PD20"/>
<evidence type="ECO:0000313" key="7">
    <source>
        <dbReference type="Proteomes" id="UP000322214"/>
    </source>
</evidence>
<feature type="domain" description="DUF1553" evidence="4">
    <location>
        <begin position="598"/>
        <end position="862"/>
    </location>
</feature>
<feature type="domain" description="Cytochrome C Planctomycete-type" evidence="5">
    <location>
        <begin position="62"/>
        <end position="121"/>
    </location>
</feature>
<feature type="domain" description="DUF1549" evidence="3">
    <location>
        <begin position="208"/>
        <end position="417"/>
    </location>
</feature>
<dbReference type="OrthoDB" id="127107at2"/>
<reference evidence="6 7" key="1">
    <citation type="submission" date="2019-08" db="EMBL/GenBank/DDBJ databases">
        <title>Deep-cultivation of Planctomycetes and their phenomic and genomic characterization uncovers novel biology.</title>
        <authorList>
            <person name="Wiegand S."/>
            <person name="Jogler M."/>
            <person name="Boedeker C."/>
            <person name="Pinto D."/>
            <person name="Vollmers J."/>
            <person name="Rivas-Marin E."/>
            <person name="Kohn T."/>
            <person name="Peeters S.H."/>
            <person name="Heuer A."/>
            <person name="Rast P."/>
            <person name="Oberbeckmann S."/>
            <person name="Bunk B."/>
            <person name="Jeske O."/>
            <person name="Meyerdierks A."/>
            <person name="Storesund J.E."/>
            <person name="Kallscheuer N."/>
            <person name="Luecker S."/>
            <person name="Lage O.M."/>
            <person name="Pohl T."/>
            <person name="Merkel B.J."/>
            <person name="Hornburger P."/>
            <person name="Mueller R.-W."/>
            <person name="Bruemmer F."/>
            <person name="Labrenz M."/>
            <person name="Spormann A.M."/>
            <person name="Op den Camp H."/>
            <person name="Overmann J."/>
            <person name="Amann R."/>
            <person name="Jetten M.S.M."/>
            <person name="Mascher T."/>
            <person name="Medema M.H."/>
            <person name="Devos D.P."/>
            <person name="Kaster A.-K."/>
            <person name="Ovreas L."/>
            <person name="Rohde M."/>
            <person name="Galperin M.Y."/>
            <person name="Jogler C."/>
        </authorList>
    </citation>
    <scope>NUCLEOTIDE SEQUENCE [LARGE SCALE GENOMIC DNA]</scope>
    <source>
        <strain evidence="6 7">FC18</strain>
    </source>
</reference>
<keyword evidence="2" id="KW-0732">Signal</keyword>
<dbReference type="Pfam" id="PF07583">
    <property type="entry name" value="PSCyt2"/>
    <property type="match status" value="1"/>
</dbReference>
<dbReference type="PANTHER" id="PTHR35889:SF3">
    <property type="entry name" value="F-BOX DOMAIN-CONTAINING PROTEIN"/>
    <property type="match status" value="1"/>
</dbReference>
<name>A0A5B9PD20_9BACT</name>
<evidence type="ECO:0000259" key="3">
    <source>
        <dbReference type="Pfam" id="PF07583"/>
    </source>
</evidence>
<dbReference type="Pfam" id="PF07587">
    <property type="entry name" value="PSD1"/>
    <property type="match status" value="1"/>
</dbReference>
<dbReference type="InterPro" id="IPR011429">
    <property type="entry name" value="Cyt_c_Planctomycete-type"/>
</dbReference>
<gene>
    <name evidence="6" type="ORF">MFFC18_23360</name>
</gene>
<feature type="compositionally biased region" description="Basic and acidic residues" evidence="1">
    <location>
        <begin position="475"/>
        <end position="489"/>
    </location>
</feature>
<sequence precursor="true">MKSGRFTKVANRNMKRSQMKLSVKLLFGIFALAFLFAESASAQDDADRLFTLRVLPVMKEKCFGCHGSDREDIRGDYDMLTREALIAGGETGDPAVIVGNAHESPLYTAILWEDMEMPPKETDRLSEEETEYFREWIEAGAPWPSEVVQREIQKELWKIRENEEGIIFDHSGGTSEDWTYRRYQKDEVWAFSPLQEVEPQASSANQNPIDGFINSKLAEAGLSAASKADARTLIRRATYDLTGLPPTPGETSDFIRATEADGEKAWSDLVDRLLDSDHYGERWAQHWLDVVRYADTSGFSNDYERSNAWRYRDYVIRAFNDDKPFNEFVMEQLAGDELRPDDPEAKIATGMLRMGPWGTQMIPQPEARQIFLDDLVHNVGQSFLSMPMRCCKCHDHKFDPMPTRDYYRMYATFATTQPAEIEVEFLPEENLEGFEEKKKLVKELLDYATAKKKEIIDKQEDAAKKWYAEHDLPYKNEKERVKDPEDQKPPRHVGLTPEEQGKKKVREQDVWIWERRMERYQPMAQGVYNGQDDWKNGRKLRVAKKIKKNWRPENFILAGGALEAKGDPVQPGVLSPVGLPVDPTAADPWAITDNLEGRRLAFAKWVADDRNPLTARSIVNRIWQYHFGKGIVKTANNFGVKGAKPTHPELLDWLTKDFVENGWKIKRLHRMILTSDVYRRSGKPVDAEKQAAVDPDNKLLATWQPRRLTAEELRDTTLLISGELNREMGGVPIMPEINMEVALQPRMIQFSIAPAHQPSRTPAERNRRTIYAYRVRGQADPMLEIMNQPNPNESCEMRDSAAVTPQAFTLLNSDTMTDRSIALALRLQKENKDDLEKQVAQAIRLAFNRAATDQEKANFLAYLKEMQDYHAENEPEEIKYPTQVVRSLVEEFTGEPFEFIEKLNVYEDYIPDPKPWTVSAETRALADLCLVLMNSNEFLYVY</sequence>
<dbReference type="Pfam" id="PF07635">
    <property type="entry name" value="PSCyt1"/>
    <property type="match status" value="1"/>
</dbReference>
<dbReference type="Proteomes" id="UP000322214">
    <property type="component" value="Chromosome"/>
</dbReference>
<dbReference type="InterPro" id="IPR022655">
    <property type="entry name" value="DUF1553"/>
</dbReference>